<dbReference type="InterPro" id="IPR000909">
    <property type="entry name" value="PLipase_C_PInositol-sp_X_dom"/>
</dbReference>
<dbReference type="PANTHER" id="PTHR10336:SF209">
    <property type="entry name" value="PHOSPHOINOSITIDE PHOSPHOLIPASE C"/>
    <property type="match status" value="1"/>
</dbReference>
<dbReference type="EMBL" id="JABDHM010000001">
    <property type="protein sequence ID" value="KAF5226624.1"/>
    <property type="molecule type" value="Genomic_DNA"/>
</dbReference>
<organism evidence="2 3">
    <name type="scientific">Trypanosoma cruzi</name>
    <dbReference type="NCBI Taxonomy" id="5693"/>
    <lineage>
        <taxon>Eukaryota</taxon>
        <taxon>Discoba</taxon>
        <taxon>Euglenozoa</taxon>
        <taxon>Kinetoplastea</taxon>
        <taxon>Metakinetoplastina</taxon>
        <taxon>Trypanosomatida</taxon>
        <taxon>Trypanosomatidae</taxon>
        <taxon>Trypanosoma</taxon>
        <taxon>Schizotrypanum</taxon>
    </lineage>
</organism>
<feature type="domain" description="PDZ" evidence="1">
    <location>
        <begin position="408"/>
        <end position="470"/>
    </location>
</feature>
<name>A0A7J6YIP0_TRYCR</name>
<dbReference type="SMART" id="SM00148">
    <property type="entry name" value="PLCXc"/>
    <property type="match status" value="1"/>
</dbReference>
<protein>
    <recommendedName>
        <fullName evidence="1">PDZ domain-containing protein</fullName>
    </recommendedName>
</protein>
<evidence type="ECO:0000313" key="2">
    <source>
        <dbReference type="EMBL" id="KAF5226624.1"/>
    </source>
</evidence>
<dbReference type="PROSITE" id="PS50106">
    <property type="entry name" value="PDZ"/>
    <property type="match status" value="1"/>
</dbReference>
<dbReference type="InterPro" id="IPR001478">
    <property type="entry name" value="PDZ"/>
</dbReference>
<dbReference type="Proteomes" id="UP000583944">
    <property type="component" value="Unassembled WGS sequence"/>
</dbReference>
<dbReference type="SUPFAM" id="SSF51695">
    <property type="entry name" value="PLC-like phosphodiesterases"/>
    <property type="match status" value="1"/>
</dbReference>
<dbReference type="SMART" id="SM00228">
    <property type="entry name" value="PDZ"/>
    <property type="match status" value="1"/>
</dbReference>
<evidence type="ECO:0000313" key="3">
    <source>
        <dbReference type="Proteomes" id="UP000583944"/>
    </source>
</evidence>
<accession>A0A7J6YIP0</accession>
<dbReference type="FunFam" id="2.30.42.10:FF:000271">
    <property type="entry name" value="Pdz domain containing protein, putative"/>
    <property type="match status" value="1"/>
</dbReference>
<dbReference type="InterPro" id="IPR036034">
    <property type="entry name" value="PDZ_sf"/>
</dbReference>
<dbReference type="GO" id="GO:0035556">
    <property type="term" value="P:intracellular signal transduction"/>
    <property type="evidence" value="ECO:0007669"/>
    <property type="project" value="InterPro"/>
</dbReference>
<dbReference type="InterPro" id="IPR041489">
    <property type="entry name" value="PDZ_6"/>
</dbReference>
<dbReference type="PANTHER" id="PTHR10336">
    <property type="entry name" value="PHOSPHOINOSITIDE-SPECIFIC PHOSPHOLIPASE C FAMILY PROTEIN"/>
    <property type="match status" value="1"/>
</dbReference>
<sequence>MVYSSYFSWKVVIMGVCQAKGTHTKEEHNPSRGYGEKAHFLRKNIENGSPVTSPRNRELQTKATHYLRLFLEGAESVFGGGYPFNSPDEQYHVALTFLNSCVEVTRMKFRLKTVVIVDLIEKIATEKKLKTILSILPDVKENCVDEGFARLLHMWFENNSGFSNTLDRVDDGPVMVAKNMNKNAKNLTGFSSILGSYLRSAISIQAMNIFPKFVHDGDIMTVEQFGKFLRETQRTDVTDSQVREKYNYRFGGAIHRYNFNTYLGGLSTNCALDPLRTKDVWQDMTQPLTRYSVNTARIENEADLTRALEDSSRAFLLNLKKNEEGVLCSGTCPLQTILESIQKNGFVTNSYPIVLCLSPAKPISLELMDELACIITKDFSSLLAKGLMFEGSIISDPKFSPAALRKKVLLLGYQSRLKPFVGCFVADMNRDGLGVRVTDVVEGTPAAKGGLSKDDWLTHINGEAIQNKQHLRERLAKFHLGEEFTLRKENLEDIKIVVGGIVDTDDKGASASLSNILFLKYTDGNSEKPWETQVLGGKTIQNSNLKRKDLDDHFALFYSEGISANLDHIGIATEMGVQFIDTGILQEAQMWAHGRFVDNGGSGYLIKSDSGMEGTVTATVEIIAGPQEIKGVALTKGRARVYGAGSARVDGSKFTFKGCNDATVTVIDCEFAQNGGSFSFSAAFPLALLRSGCRVLPLRQTGGPKDLGVPTPSAYCYIRRDV</sequence>
<dbReference type="VEuPathDB" id="TriTrypDB:BCY84_00871"/>
<dbReference type="AlphaFoldDB" id="A0A7J6YIP0"/>
<dbReference type="InterPro" id="IPR001192">
    <property type="entry name" value="PI-PLC_fam"/>
</dbReference>
<dbReference type="Gene3D" id="2.30.42.10">
    <property type="match status" value="1"/>
</dbReference>
<dbReference type="GO" id="GO:0006629">
    <property type="term" value="P:lipid metabolic process"/>
    <property type="evidence" value="ECO:0007669"/>
    <property type="project" value="InterPro"/>
</dbReference>
<evidence type="ECO:0000259" key="1">
    <source>
        <dbReference type="PROSITE" id="PS50106"/>
    </source>
</evidence>
<dbReference type="Gene3D" id="3.20.20.190">
    <property type="entry name" value="Phosphatidylinositol (PI) phosphodiesterase"/>
    <property type="match status" value="1"/>
</dbReference>
<comment type="caution">
    <text evidence="2">The sequence shown here is derived from an EMBL/GenBank/DDBJ whole genome shotgun (WGS) entry which is preliminary data.</text>
</comment>
<dbReference type="VEuPathDB" id="TriTrypDB:ECC02_000125"/>
<dbReference type="InterPro" id="IPR017946">
    <property type="entry name" value="PLC-like_Pdiesterase_TIM-brl"/>
</dbReference>
<reference evidence="2 3" key="1">
    <citation type="journal article" date="2019" name="Genome Biol. Evol.">
        <title>Nanopore Sequencing Significantly Improves Genome Assembly of the Protozoan Parasite Trypanosoma cruzi.</title>
        <authorList>
            <person name="Diaz-Viraque F."/>
            <person name="Pita S."/>
            <person name="Greif G."/>
            <person name="de Souza R.C.M."/>
            <person name="Iraola G."/>
            <person name="Robello C."/>
        </authorList>
    </citation>
    <scope>NUCLEOTIDE SEQUENCE [LARGE SCALE GENOMIC DNA]</scope>
    <source>
        <strain evidence="2 3">Berenice</strain>
    </source>
</reference>
<dbReference type="GO" id="GO:0004435">
    <property type="term" value="F:phosphatidylinositol-4,5-bisphosphate phospholipase C activity"/>
    <property type="evidence" value="ECO:0007669"/>
    <property type="project" value="TreeGrafter"/>
</dbReference>
<dbReference type="PROSITE" id="PS50007">
    <property type="entry name" value="PIPLC_X_DOMAIN"/>
    <property type="match status" value="1"/>
</dbReference>
<dbReference type="Pfam" id="PF17820">
    <property type="entry name" value="PDZ_6"/>
    <property type="match status" value="1"/>
</dbReference>
<dbReference type="Pfam" id="PF00388">
    <property type="entry name" value="PI-PLC-X"/>
    <property type="match status" value="1"/>
</dbReference>
<proteinExistence type="predicted"/>
<gene>
    <name evidence="2" type="ORF">ECC02_000125</name>
</gene>